<dbReference type="EMBL" id="UGOD01000001">
    <property type="protein sequence ID" value="STX50150.1"/>
    <property type="molecule type" value="Genomic_DNA"/>
</dbReference>
<dbReference type="NCBIfam" id="NF041893">
    <property type="entry name" value="TraI_MobP_relax"/>
    <property type="match status" value="1"/>
</dbReference>
<evidence type="ECO:0000259" key="2">
    <source>
        <dbReference type="Pfam" id="PF03432"/>
    </source>
</evidence>
<dbReference type="InterPro" id="IPR049751">
    <property type="entry name" value="TraI/MobA_relaxases"/>
</dbReference>
<evidence type="ECO:0000256" key="1">
    <source>
        <dbReference type="SAM" id="MobiDB-lite"/>
    </source>
</evidence>
<feature type="compositionally biased region" description="Basic and acidic residues" evidence="1">
    <location>
        <begin position="513"/>
        <end position="524"/>
    </location>
</feature>
<feature type="region of interest" description="Disordered" evidence="1">
    <location>
        <begin position="510"/>
        <end position="531"/>
    </location>
</feature>
<organism evidence="5 6">
    <name type="scientific">Legionella busanensis</name>
    <dbReference type="NCBI Taxonomy" id="190655"/>
    <lineage>
        <taxon>Bacteria</taxon>
        <taxon>Pseudomonadati</taxon>
        <taxon>Pseudomonadota</taxon>
        <taxon>Gammaproteobacteria</taxon>
        <taxon>Legionellales</taxon>
        <taxon>Legionellaceae</taxon>
        <taxon>Legionella</taxon>
    </lineage>
</organism>
<dbReference type="Pfam" id="PF03432">
    <property type="entry name" value="Relaxase"/>
    <property type="match status" value="1"/>
</dbReference>
<gene>
    <name evidence="5" type="primary">traI_1</name>
    <name evidence="5" type="ORF">NCTC13316_00217</name>
</gene>
<feature type="domain" description="TraI-like middle" evidence="4">
    <location>
        <begin position="167"/>
        <end position="254"/>
    </location>
</feature>
<proteinExistence type="predicted"/>
<evidence type="ECO:0000313" key="5">
    <source>
        <dbReference type="EMBL" id="STX50150.1"/>
    </source>
</evidence>
<feature type="domain" description="MobA/VirD2-like nuclease" evidence="2">
    <location>
        <begin position="22"/>
        <end position="154"/>
    </location>
</feature>
<dbReference type="InterPro" id="IPR040677">
    <property type="entry name" value="LPD7"/>
</dbReference>
<dbReference type="OrthoDB" id="279005at2"/>
<evidence type="ECO:0000313" key="6">
    <source>
        <dbReference type="Proteomes" id="UP000254794"/>
    </source>
</evidence>
<feature type="domain" description="Large polyvalent protein-associated" evidence="3">
    <location>
        <begin position="420"/>
        <end position="506"/>
    </location>
</feature>
<dbReference type="Proteomes" id="UP000254794">
    <property type="component" value="Unassembled WGS sequence"/>
</dbReference>
<accession>A0A378JIV1</accession>
<reference evidence="5 6" key="1">
    <citation type="submission" date="2018-06" db="EMBL/GenBank/DDBJ databases">
        <authorList>
            <consortium name="Pathogen Informatics"/>
            <person name="Doyle S."/>
        </authorList>
    </citation>
    <scope>NUCLEOTIDE SEQUENCE [LARGE SCALE GENOMIC DNA]</scope>
    <source>
        <strain evidence="5 6">NCTC13316</strain>
    </source>
</reference>
<sequence length="620" mass="71326">MIIRHIPMKAARLSSFSSLVQYLCDEQNKMVRVGRISISNCNSDEPIWAVQEVLATQAKNQRAKNDKTYHMLISFAPGEILSNAALQGIEERVVAAIGFKEHQRISVVHHDTDNLHIHVAINKINPITFNMVEPFRAYKTFAEIGTKLEIEFGLKKTNHQTRKSRSENLADDMEQHSGIESLINWMKQHCKEKIAAANSWIEIHNILAEHGLAMQVRANGFVFCNHQGLTVKASSISRNFSKKNLETKLGAFASSPLENTAPTSNVYRYEPLNKNVLGSELYTRYQHEKARNKIFLTKQLKQLREAKILLIAKAKKRGRMKRAAFKLMKISRINKRYLYQKISKTLIKDITQLQENYAKARSHLIDKHQNKTWADWLRQKAQEGDQDALTALRYRNRKNKNDYTLSGNGTVFSSANIEQIDSVTKEGTQIYKTDKGVIRDSGKEIKIYKGASVPTLKKAIEMAKQKYDNCIQVNGSPLFKKVILEITVKHNISITFADPDMETQRIRMTSKQEINDERSQRFNDGRGTSRSNEIIRAAHRERRQQNFRAKPNVISLRQGPPAEGQNSLRDLSELNMVQLARRSKVLLQGNAHDKLERQRLQPDNNVRWKVFRIKKKSQKY</sequence>
<keyword evidence="6" id="KW-1185">Reference proteome</keyword>
<dbReference type="InterPro" id="IPR005094">
    <property type="entry name" value="Endonuclease_MobA/VirD2"/>
</dbReference>
<dbReference type="AlphaFoldDB" id="A0A378JIV1"/>
<dbReference type="RefSeq" id="WP_115329705.1">
    <property type="nucleotide sequence ID" value="NZ_CAAAHP010000015.1"/>
</dbReference>
<dbReference type="InterPro" id="IPR054462">
    <property type="entry name" value="TraI_M"/>
</dbReference>
<dbReference type="Pfam" id="PF18821">
    <property type="entry name" value="LPD7"/>
    <property type="match status" value="1"/>
</dbReference>
<dbReference type="Pfam" id="PF22863">
    <property type="entry name" value="TraI_middle"/>
    <property type="match status" value="1"/>
</dbReference>
<name>A0A378JIV1_9GAMM</name>
<evidence type="ECO:0000259" key="4">
    <source>
        <dbReference type="Pfam" id="PF22863"/>
    </source>
</evidence>
<evidence type="ECO:0000259" key="3">
    <source>
        <dbReference type="Pfam" id="PF18821"/>
    </source>
</evidence>
<protein>
    <submittedName>
        <fullName evidence="5">TraI protein</fullName>
    </submittedName>
</protein>